<feature type="transmembrane region" description="Helical" evidence="1">
    <location>
        <begin position="65"/>
        <end position="87"/>
    </location>
</feature>
<organism evidence="2 3">
    <name type="scientific">Altererythrobacter arenosus</name>
    <dbReference type="NCBI Taxonomy" id="3032592"/>
    <lineage>
        <taxon>Bacteria</taxon>
        <taxon>Pseudomonadati</taxon>
        <taxon>Pseudomonadota</taxon>
        <taxon>Alphaproteobacteria</taxon>
        <taxon>Sphingomonadales</taxon>
        <taxon>Erythrobacteraceae</taxon>
        <taxon>Altererythrobacter</taxon>
    </lineage>
</organism>
<keyword evidence="3" id="KW-1185">Reference proteome</keyword>
<evidence type="ECO:0000313" key="2">
    <source>
        <dbReference type="EMBL" id="WFL78134.1"/>
    </source>
</evidence>
<keyword evidence="1" id="KW-0472">Membrane</keyword>
<name>A0ABY8FSZ6_9SPHN</name>
<evidence type="ECO:0008006" key="4">
    <source>
        <dbReference type="Google" id="ProtNLM"/>
    </source>
</evidence>
<feature type="transmembrane region" description="Helical" evidence="1">
    <location>
        <begin position="142"/>
        <end position="169"/>
    </location>
</feature>
<sequence length="272" mass="30171">MATHAESNASHVHAPVEGTLTAFIDRWIYVFMAVFLIAIVLVGFIPDSLMKMDAVAQGQRPPFPMVMHVHAVLMGSWMLLLLAQTTLMATGRRGMHMQLGILGMILAPALVLAGVVLVPVNLRLVVAFSEGAPPAAIEQTQQFLHFMTNIAIAQFRIGVCFLLMVFIALRARRNDSELHKRMIILATIAPLPAAFDRMTFLPHTLPDSPLTMDFWPLLAILPMLVWDIYRGRGVHKAYLIYAAIMVPSAIIVNLLWNSAWWHSVMPGILYGA</sequence>
<gene>
    <name evidence="2" type="ORF">P7228_03435</name>
</gene>
<dbReference type="EMBL" id="CP121106">
    <property type="protein sequence ID" value="WFL78134.1"/>
    <property type="molecule type" value="Genomic_DNA"/>
</dbReference>
<protein>
    <recommendedName>
        <fullName evidence="4">Cytochrome oxidase subunit I profile domain-containing protein</fullName>
    </recommendedName>
</protein>
<feature type="transmembrane region" description="Helical" evidence="1">
    <location>
        <begin position="27"/>
        <end position="45"/>
    </location>
</feature>
<dbReference type="RefSeq" id="WP_278016824.1">
    <property type="nucleotide sequence ID" value="NZ_CP121106.1"/>
</dbReference>
<proteinExistence type="predicted"/>
<keyword evidence="1" id="KW-1133">Transmembrane helix</keyword>
<keyword evidence="1" id="KW-0812">Transmembrane</keyword>
<feature type="transmembrane region" description="Helical" evidence="1">
    <location>
        <begin position="99"/>
        <end position="122"/>
    </location>
</feature>
<reference evidence="2 3" key="1">
    <citation type="submission" date="2023-03" db="EMBL/GenBank/DDBJ databases">
        <title>Altererythrobacter sp. CAU 1644 isolated from sand.</title>
        <authorList>
            <person name="Kim W."/>
        </authorList>
    </citation>
    <scope>NUCLEOTIDE SEQUENCE [LARGE SCALE GENOMIC DNA]</scope>
    <source>
        <strain evidence="2 3">CAU 1644</strain>
    </source>
</reference>
<feature type="transmembrane region" description="Helical" evidence="1">
    <location>
        <begin position="238"/>
        <end position="256"/>
    </location>
</feature>
<feature type="transmembrane region" description="Helical" evidence="1">
    <location>
        <begin position="212"/>
        <end position="229"/>
    </location>
</feature>
<dbReference type="Proteomes" id="UP001215827">
    <property type="component" value="Chromosome"/>
</dbReference>
<accession>A0ABY8FSZ6</accession>
<evidence type="ECO:0000256" key="1">
    <source>
        <dbReference type="SAM" id="Phobius"/>
    </source>
</evidence>
<evidence type="ECO:0000313" key="3">
    <source>
        <dbReference type="Proteomes" id="UP001215827"/>
    </source>
</evidence>
<feature type="transmembrane region" description="Helical" evidence="1">
    <location>
        <begin position="181"/>
        <end position="200"/>
    </location>
</feature>